<protein>
    <submittedName>
        <fullName evidence="4">Outer membrane protein beta-barrel domain-containing protein</fullName>
    </submittedName>
</protein>
<dbReference type="Gene3D" id="2.40.160.20">
    <property type="match status" value="1"/>
</dbReference>
<evidence type="ECO:0000313" key="4">
    <source>
        <dbReference type="EMBL" id="SKD06668.1"/>
    </source>
</evidence>
<dbReference type="SUPFAM" id="SSF56925">
    <property type="entry name" value="OMPA-like"/>
    <property type="match status" value="1"/>
</dbReference>
<dbReference type="AlphaFoldDB" id="A0A1T5P2U3"/>
<evidence type="ECO:0000313" key="5">
    <source>
        <dbReference type="Proteomes" id="UP000190166"/>
    </source>
</evidence>
<reference evidence="5" key="1">
    <citation type="submission" date="2017-02" db="EMBL/GenBank/DDBJ databases">
        <authorList>
            <person name="Varghese N."/>
            <person name="Submissions S."/>
        </authorList>
    </citation>
    <scope>NUCLEOTIDE SEQUENCE [LARGE SCALE GENOMIC DNA]</scope>
    <source>
        <strain evidence="5">DSM 18108</strain>
    </source>
</reference>
<dbReference type="RefSeq" id="WP_079470776.1">
    <property type="nucleotide sequence ID" value="NZ_FUZZ01000002.1"/>
</dbReference>
<proteinExistence type="predicted"/>
<sequence>MKRIRLLTLALAAVLFGSAANAQIQKGNIMVGADLTNINVTFQKESTAFNFNLSPKIGWFIKDGLAIGGYVDFGANTTKNKTTDTRASNTNYGVGAFARYFVEDKNVRKLEFSKRTRFFVEANAGFAGTNPASGASTNGFNVGIGPGISYFITPNIGLEGLFKYDLTVGGGNSTTANRLSLGIGFQIYLPSAKAKQIYKEETGK</sequence>
<feature type="chain" id="PRO_5012662454" evidence="2">
    <location>
        <begin position="23"/>
        <end position="204"/>
    </location>
</feature>
<feature type="domain" description="Outer membrane protein beta-barrel" evidence="3">
    <location>
        <begin position="9"/>
        <end position="185"/>
    </location>
</feature>
<name>A0A1T5P2U3_9BACT</name>
<evidence type="ECO:0000256" key="2">
    <source>
        <dbReference type="SAM" id="SignalP"/>
    </source>
</evidence>
<dbReference type="InterPro" id="IPR027385">
    <property type="entry name" value="Beta-barrel_OMP"/>
</dbReference>
<evidence type="ECO:0000256" key="1">
    <source>
        <dbReference type="ARBA" id="ARBA00022729"/>
    </source>
</evidence>
<keyword evidence="5" id="KW-1185">Reference proteome</keyword>
<feature type="signal peptide" evidence="2">
    <location>
        <begin position="1"/>
        <end position="22"/>
    </location>
</feature>
<accession>A0A1T5P2U3</accession>
<dbReference type="Proteomes" id="UP000190166">
    <property type="component" value="Unassembled WGS sequence"/>
</dbReference>
<organism evidence="4 5">
    <name type="scientific">Chitinophaga ginsengisegetis</name>
    <dbReference type="NCBI Taxonomy" id="393003"/>
    <lineage>
        <taxon>Bacteria</taxon>
        <taxon>Pseudomonadati</taxon>
        <taxon>Bacteroidota</taxon>
        <taxon>Chitinophagia</taxon>
        <taxon>Chitinophagales</taxon>
        <taxon>Chitinophagaceae</taxon>
        <taxon>Chitinophaga</taxon>
    </lineage>
</organism>
<keyword evidence="1 2" id="KW-0732">Signal</keyword>
<dbReference type="InterPro" id="IPR011250">
    <property type="entry name" value="OMP/PagP_B-barrel"/>
</dbReference>
<gene>
    <name evidence="4" type="ORF">SAMN05660461_3510</name>
</gene>
<dbReference type="EMBL" id="FUZZ01000002">
    <property type="protein sequence ID" value="SKD06668.1"/>
    <property type="molecule type" value="Genomic_DNA"/>
</dbReference>
<dbReference type="Pfam" id="PF13505">
    <property type="entry name" value="OMP_b-brl"/>
    <property type="match status" value="1"/>
</dbReference>
<dbReference type="STRING" id="393003.SAMN05660461_3510"/>
<evidence type="ECO:0000259" key="3">
    <source>
        <dbReference type="Pfam" id="PF13505"/>
    </source>
</evidence>